<feature type="non-terminal residue" evidence="1">
    <location>
        <position position="1"/>
    </location>
</feature>
<evidence type="ECO:0000313" key="2">
    <source>
        <dbReference type="Proteomes" id="UP000288082"/>
    </source>
</evidence>
<gene>
    <name evidence="1" type="ORF">CSW50_09870</name>
</gene>
<evidence type="ECO:0000313" key="1">
    <source>
        <dbReference type="EMBL" id="RTH01140.1"/>
    </source>
</evidence>
<dbReference type="AlphaFoldDB" id="A0A430R141"/>
<name>A0A430R141_THESC</name>
<proteinExistence type="predicted"/>
<organism evidence="1 2">
    <name type="scientific">Thermus scotoductus</name>
    <dbReference type="NCBI Taxonomy" id="37636"/>
    <lineage>
        <taxon>Bacteria</taxon>
        <taxon>Thermotogati</taxon>
        <taxon>Deinococcota</taxon>
        <taxon>Deinococci</taxon>
        <taxon>Thermales</taxon>
        <taxon>Thermaceae</taxon>
        <taxon>Thermus</taxon>
    </lineage>
</organism>
<reference evidence="1 2" key="1">
    <citation type="journal article" date="2019" name="Extremophiles">
        <title>Biogeography of thermophiles and predominance of Thermus scotoductus in domestic water heaters.</title>
        <authorList>
            <person name="Wilpiszeski R.L."/>
            <person name="Zhang Z."/>
            <person name="House C.H."/>
        </authorList>
    </citation>
    <scope>NUCLEOTIDE SEQUENCE [LARGE SCALE GENOMIC DNA]</scope>
    <source>
        <strain evidence="1 2">38_S38</strain>
    </source>
</reference>
<sequence length="76" mass="9156">GVGFLRLVGAQGYRVQVWLCQKDCQRVGWEWRGDEPMYFPLPQDLPKGEYRLRVLLLSQHRLALRPRYVLEKEVRW</sequence>
<dbReference type="EMBL" id="PELM01000367">
    <property type="protein sequence ID" value="RTH01140.1"/>
    <property type="molecule type" value="Genomic_DNA"/>
</dbReference>
<protein>
    <submittedName>
        <fullName evidence="1">Polymerase</fullName>
    </submittedName>
</protein>
<comment type="caution">
    <text evidence="1">The sequence shown here is derived from an EMBL/GenBank/DDBJ whole genome shotgun (WGS) entry which is preliminary data.</text>
</comment>
<accession>A0A430R141</accession>
<dbReference type="Proteomes" id="UP000288082">
    <property type="component" value="Unassembled WGS sequence"/>
</dbReference>